<keyword evidence="2" id="KW-0862">Zinc</keyword>
<protein>
    <submittedName>
        <fullName evidence="6">COBW domain-containing protein 3</fullName>
    </submittedName>
</protein>
<dbReference type="SUPFAM" id="SSF90002">
    <property type="entry name" value="Hypothetical protein YjiA, C-terminal domain"/>
    <property type="match status" value="1"/>
</dbReference>
<dbReference type="Pfam" id="PF07683">
    <property type="entry name" value="CobW_C"/>
    <property type="match status" value="1"/>
</dbReference>
<evidence type="ECO:0000256" key="4">
    <source>
        <dbReference type="ARBA" id="ARBA00023186"/>
    </source>
</evidence>
<evidence type="ECO:0000256" key="3">
    <source>
        <dbReference type="ARBA" id="ARBA00023134"/>
    </source>
</evidence>
<proteinExistence type="predicted"/>
<dbReference type="Gene3D" id="3.30.1220.10">
    <property type="entry name" value="CobW-like, C-terminal domain"/>
    <property type="match status" value="1"/>
</dbReference>
<name>A0AA35S5L6_GEOBA</name>
<sequence length="120" mass="14061">ALPQVLQNDGSHHIDIAVSTVTFEVERDVIEEQLDQWLQDLLWEKTLCNSDGDPMNIMRMKGVLSVVGESRRVIVQGVYELFEKERSTEWHDQPRLNRLVFIGYNLDREILLQSFKKFCL</sequence>
<comment type="caution">
    <text evidence="6">The sequence shown here is derived from an EMBL/GenBank/DDBJ whole genome shotgun (WGS) entry which is preliminary data.</text>
</comment>
<dbReference type="GO" id="GO:0005525">
    <property type="term" value="F:GTP binding"/>
    <property type="evidence" value="ECO:0007669"/>
    <property type="project" value="UniProtKB-KW"/>
</dbReference>
<dbReference type="InterPro" id="IPR051316">
    <property type="entry name" value="Zinc-reg_GTPase_activator"/>
</dbReference>
<evidence type="ECO:0000313" key="6">
    <source>
        <dbReference type="EMBL" id="CAI8023895.1"/>
    </source>
</evidence>
<dbReference type="Proteomes" id="UP001174909">
    <property type="component" value="Unassembled WGS sequence"/>
</dbReference>
<dbReference type="EMBL" id="CASHTH010002042">
    <property type="protein sequence ID" value="CAI8023895.1"/>
    <property type="molecule type" value="Genomic_DNA"/>
</dbReference>
<evidence type="ECO:0000259" key="5">
    <source>
        <dbReference type="SMART" id="SM00833"/>
    </source>
</evidence>
<keyword evidence="4" id="KW-0143">Chaperone</keyword>
<organism evidence="6 7">
    <name type="scientific">Geodia barretti</name>
    <name type="common">Barrett's horny sponge</name>
    <dbReference type="NCBI Taxonomy" id="519541"/>
    <lineage>
        <taxon>Eukaryota</taxon>
        <taxon>Metazoa</taxon>
        <taxon>Porifera</taxon>
        <taxon>Demospongiae</taxon>
        <taxon>Heteroscleromorpha</taxon>
        <taxon>Tetractinellida</taxon>
        <taxon>Astrophorina</taxon>
        <taxon>Geodiidae</taxon>
        <taxon>Geodia</taxon>
    </lineage>
</organism>
<evidence type="ECO:0000256" key="2">
    <source>
        <dbReference type="ARBA" id="ARBA00022833"/>
    </source>
</evidence>
<keyword evidence="1" id="KW-0547">Nucleotide-binding</keyword>
<keyword evidence="3" id="KW-0342">GTP-binding</keyword>
<dbReference type="PANTHER" id="PTHR13748">
    <property type="entry name" value="COBW-RELATED"/>
    <property type="match status" value="1"/>
</dbReference>
<keyword evidence="7" id="KW-1185">Reference proteome</keyword>
<dbReference type="GO" id="GO:0005737">
    <property type="term" value="C:cytoplasm"/>
    <property type="evidence" value="ECO:0007669"/>
    <property type="project" value="TreeGrafter"/>
</dbReference>
<dbReference type="InterPro" id="IPR011629">
    <property type="entry name" value="CobW-like_C"/>
</dbReference>
<gene>
    <name evidence="6" type="ORF">GBAR_LOCUS13940</name>
</gene>
<reference evidence="6" key="1">
    <citation type="submission" date="2023-03" db="EMBL/GenBank/DDBJ databases">
        <authorList>
            <person name="Steffen K."/>
            <person name="Cardenas P."/>
        </authorList>
    </citation>
    <scope>NUCLEOTIDE SEQUENCE</scope>
</reference>
<dbReference type="PANTHER" id="PTHR13748:SF31">
    <property type="entry name" value="ZINC-REGULATED GTPASE METALLOPROTEIN ACTIVATOR 1A-RELATED"/>
    <property type="match status" value="1"/>
</dbReference>
<accession>A0AA35S5L6</accession>
<evidence type="ECO:0000313" key="7">
    <source>
        <dbReference type="Proteomes" id="UP001174909"/>
    </source>
</evidence>
<feature type="domain" description="CobW C-terminal" evidence="5">
    <location>
        <begin position="18"/>
        <end position="119"/>
    </location>
</feature>
<dbReference type="SMART" id="SM00833">
    <property type="entry name" value="CobW_C"/>
    <property type="match status" value="1"/>
</dbReference>
<feature type="non-terminal residue" evidence="6">
    <location>
        <position position="1"/>
    </location>
</feature>
<dbReference type="AlphaFoldDB" id="A0AA35S5L6"/>
<evidence type="ECO:0000256" key="1">
    <source>
        <dbReference type="ARBA" id="ARBA00022741"/>
    </source>
</evidence>
<dbReference type="InterPro" id="IPR036627">
    <property type="entry name" value="CobW-likC_sf"/>
</dbReference>